<feature type="compositionally biased region" description="Basic residues" evidence="3">
    <location>
        <begin position="902"/>
        <end position="921"/>
    </location>
</feature>
<evidence type="ECO:0000256" key="3">
    <source>
        <dbReference type="SAM" id="MobiDB-lite"/>
    </source>
</evidence>
<dbReference type="InterPro" id="IPR012677">
    <property type="entry name" value="Nucleotide-bd_a/b_plait_sf"/>
</dbReference>
<dbReference type="PROSITE" id="PS50102">
    <property type="entry name" value="RRM"/>
    <property type="match status" value="2"/>
</dbReference>
<feature type="region of interest" description="Disordered" evidence="3">
    <location>
        <begin position="790"/>
        <end position="956"/>
    </location>
</feature>
<sequence length="1028" mass="109927">MAAGPADAFSATPRGFGCYDRELISAAADNLWSSSVVATASTGASWVDEVHSSDPVEKRIEELKRKFHRGRQLQIKQLPREVTEEEIRELLAEWEVQSVTIQSGSARVALCSPEMLEEWDRNAVFTLRGQRISIVPSPTEMLLCVGRLPITYSDQQFHNLISAYGEVRRYFLMISEKTGDCKGYGFVEYVTKEAALQAKNALDGKQIMDFTAVCDWLDSSHVTVRSLHSKCLYIDHLPSNYRDMGEFRRIFSTIVNPPYCQIALRNGCPQDWGLVEFINEDDAERTQQALDGYSLHGHRIRVSYYIPGVRAINLYLKLLNDGGSNKGKSALLPDPPAPAVFQQLQSLAKQNPVFAQNLQAIIMQQIQDLQKGKGVNTEAGKRQPYHKGPQVPFGSPSSNQPNSNLVKNAHQTALTLLLASQIQQNGGSPLTPGGTPGGSGQISPNSAAASTLQNQQLLAALQAMSKGNTGSSGMSSPNVPSNGGGLCNDHFLNGIPNMNGGHNLSALLGLASGNNMGGMGQMDQQAPGGIPHGYFQSNGLLMSPGSSAGNSCGSNSGKEDQWSSYKNNKGSGFGSNGMQKSPLLPSPSGLSSPTLDVPMDTGMNPSKSPPGDPLQAVWYSLFGQPSSPDSQSVSGNTSPLFMKSPMSNTNSSSTARSVDQLFGLNANSPSQQMRSTPPGFCGPNGNRGMNGMTGDFQEALNNLLSNPQSLCHILGGNAMNQNDGGSGAKSPIPFSNNSHQVPFQQGLHNGLLQQNVSHLQRQPTLSGGLDQGGVSNAILDLLMQSMKTDQGGGDNYTGMKHNTWSSGMSTPPSPIGNNRSFHNGHNGSHHGGQSIPQRSGSNGSSEMSSSSPRSPSYSPFPRSSNKGLLESGNGNVSPTPTPWSNPVLGSPPAHSGGFGGPQHHHHHHHPHHPNHHHHHHSVNFQGGAQQSRNIWGNHSLSPGANSMNNNNNNMMNNMGQKRKVNHESGLDIDGFLPASMGLNNGGQNVVLGASPNTLQTHSMGNPGDIANTLSNHYADTYFKKKKKN</sequence>
<dbReference type="InterPro" id="IPR035979">
    <property type="entry name" value="RBD_domain_sf"/>
</dbReference>
<feature type="region of interest" description="Disordered" evidence="3">
    <location>
        <begin position="545"/>
        <end position="616"/>
    </location>
</feature>
<dbReference type="SMART" id="SM00360">
    <property type="entry name" value="RRM"/>
    <property type="match status" value="3"/>
</dbReference>
<feature type="domain" description="RRM" evidence="4">
    <location>
        <begin position="230"/>
        <end position="307"/>
    </location>
</feature>
<keyword evidence="1 2" id="KW-0694">RNA-binding</keyword>
<feature type="compositionally biased region" description="Polar residues" evidence="3">
    <location>
        <begin position="800"/>
        <end position="810"/>
    </location>
</feature>
<evidence type="ECO:0000313" key="6">
    <source>
        <dbReference type="Proteomes" id="UP001642540"/>
    </source>
</evidence>
<feature type="compositionally biased region" description="Low complexity" evidence="3">
    <location>
        <begin position="838"/>
        <end position="864"/>
    </location>
</feature>
<feature type="compositionally biased region" description="Polar residues" evidence="3">
    <location>
        <begin position="395"/>
        <end position="405"/>
    </location>
</feature>
<dbReference type="PANTHER" id="PTHR48025:SF1">
    <property type="entry name" value="RRM DOMAIN-CONTAINING PROTEIN"/>
    <property type="match status" value="1"/>
</dbReference>
<feature type="compositionally biased region" description="Low complexity" evidence="3">
    <location>
        <begin position="945"/>
        <end position="956"/>
    </location>
</feature>
<evidence type="ECO:0000259" key="4">
    <source>
        <dbReference type="PROSITE" id="PS50102"/>
    </source>
</evidence>
<evidence type="ECO:0000256" key="2">
    <source>
        <dbReference type="PROSITE-ProRule" id="PRU00176"/>
    </source>
</evidence>
<feature type="compositionally biased region" description="Polar residues" evidence="3">
    <location>
        <begin position="872"/>
        <end position="884"/>
    </location>
</feature>
<gene>
    <name evidence="5" type="ORF">ODALV1_LOCUS5807</name>
</gene>
<keyword evidence="6" id="KW-1185">Reference proteome</keyword>
<feature type="compositionally biased region" description="Low complexity" evidence="3">
    <location>
        <begin position="581"/>
        <end position="595"/>
    </location>
</feature>
<feature type="region of interest" description="Disordered" evidence="3">
    <location>
        <begin position="373"/>
        <end position="405"/>
    </location>
</feature>
<evidence type="ECO:0000256" key="1">
    <source>
        <dbReference type="ARBA" id="ARBA00022884"/>
    </source>
</evidence>
<feature type="compositionally biased region" description="Polar residues" evidence="3">
    <location>
        <begin position="922"/>
        <end position="944"/>
    </location>
</feature>
<proteinExistence type="predicted"/>
<name>A0ABP1Q081_9HEXA</name>
<dbReference type="Proteomes" id="UP001642540">
    <property type="component" value="Unassembled WGS sequence"/>
</dbReference>
<dbReference type="PANTHER" id="PTHR48025">
    <property type="entry name" value="OS02G0815200 PROTEIN"/>
    <property type="match status" value="1"/>
</dbReference>
<dbReference type="Gene3D" id="3.30.70.330">
    <property type="match status" value="3"/>
</dbReference>
<dbReference type="SUPFAM" id="SSF54928">
    <property type="entry name" value="RNA-binding domain, RBD"/>
    <property type="match status" value="1"/>
</dbReference>
<comment type="caution">
    <text evidence="5">The sequence shown here is derived from an EMBL/GenBank/DDBJ whole genome shotgun (WGS) entry which is preliminary data.</text>
</comment>
<feature type="compositionally biased region" description="Low complexity" evidence="3">
    <location>
        <begin position="816"/>
        <end position="826"/>
    </location>
</feature>
<evidence type="ECO:0000313" key="5">
    <source>
        <dbReference type="EMBL" id="CAL8084488.1"/>
    </source>
</evidence>
<feature type="domain" description="RRM" evidence="4">
    <location>
        <begin position="141"/>
        <end position="229"/>
    </location>
</feature>
<dbReference type="CDD" id="cd12390">
    <property type="entry name" value="RRM3_RAVER"/>
    <property type="match status" value="1"/>
</dbReference>
<feature type="region of interest" description="Disordered" evidence="3">
    <location>
        <begin position="424"/>
        <end position="450"/>
    </location>
</feature>
<dbReference type="InterPro" id="IPR000504">
    <property type="entry name" value="RRM_dom"/>
</dbReference>
<protein>
    <recommendedName>
        <fullName evidence="4">RRM domain-containing protein</fullName>
    </recommendedName>
</protein>
<dbReference type="EMBL" id="CAXLJM020000018">
    <property type="protein sequence ID" value="CAL8084488.1"/>
    <property type="molecule type" value="Genomic_DNA"/>
</dbReference>
<dbReference type="InterPro" id="IPR050502">
    <property type="entry name" value="Euk_RNA-bind_prot"/>
</dbReference>
<accession>A0ABP1Q081</accession>
<dbReference type="Pfam" id="PF00076">
    <property type="entry name" value="RRM_1"/>
    <property type="match status" value="2"/>
</dbReference>
<organism evidence="5 6">
    <name type="scientific">Orchesella dallaii</name>
    <dbReference type="NCBI Taxonomy" id="48710"/>
    <lineage>
        <taxon>Eukaryota</taxon>
        <taxon>Metazoa</taxon>
        <taxon>Ecdysozoa</taxon>
        <taxon>Arthropoda</taxon>
        <taxon>Hexapoda</taxon>
        <taxon>Collembola</taxon>
        <taxon>Entomobryomorpha</taxon>
        <taxon>Entomobryoidea</taxon>
        <taxon>Orchesellidae</taxon>
        <taxon>Orchesellinae</taxon>
        <taxon>Orchesella</taxon>
    </lineage>
</organism>
<reference evidence="5 6" key="1">
    <citation type="submission" date="2024-08" db="EMBL/GenBank/DDBJ databases">
        <authorList>
            <person name="Cucini C."/>
            <person name="Frati F."/>
        </authorList>
    </citation>
    <scope>NUCLEOTIDE SEQUENCE [LARGE SCALE GENOMIC DNA]</scope>
</reference>
<feature type="compositionally biased region" description="Low complexity" evidence="3">
    <location>
        <begin position="545"/>
        <end position="556"/>
    </location>
</feature>